<sequence length="118" mass="13278">MPLATDCLGFLGVSFLPVLEGLTGQRRRGTGRRTYRRAVRDFLGLVLLVYTSLTFCLRMSDTTESKGTLRPSEHSLLQQVEIDREPGREKWFMPFIILLAILLAAAIVALCVHCLNVR</sequence>
<dbReference type="VEuPathDB" id="ToxoDB:cyc_01523"/>
<evidence type="ECO:0000313" key="3">
    <source>
        <dbReference type="Proteomes" id="UP000095192"/>
    </source>
</evidence>
<name>A0A1D3D711_9EIME</name>
<accession>A0A1D3D711</accession>
<keyword evidence="3" id="KW-1185">Reference proteome</keyword>
<gene>
    <name evidence="2" type="ORF">cyc_01523</name>
</gene>
<dbReference type="AlphaFoldDB" id="A0A1D3D711"/>
<evidence type="ECO:0000313" key="2">
    <source>
        <dbReference type="EMBL" id="OEH79210.1"/>
    </source>
</evidence>
<evidence type="ECO:0000256" key="1">
    <source>
        <dbReference type="SAM" id="Phobius"/>
    </source>
</evidence>
<keyword evidence="1" id="KW-1133">Transmembrane helix</keyword>
<organism evidence="2 3">
    <name type="scientific">Cyclospora cayetanensis</name>
    <dbReference type="NCBI Taxonomy" id="88456"/>
    <lineage>
        <taxon>Eukaryota</taxon>
        <taxon>Sar</taxon>
        <taxon>Alveolata</taxon>
        <taxon>Apicomplexa</taxon>
        <taxon>Conoidasida</taxon>
        <taxon>Coccidia</taxon>
        <taxon>Eucoccidiorida</taxon>
        <taxon>Eimeriorina</taxon>
        <taxon>Eimeriidae</taxon>
        <taxon>Cyclospora</taxon>
    </lineage>
</organism>
<keyword evidence="1" id="KW-0812">Transmembrane</keyword>
<proteinExistence type="predicted"/>
<dbReference type="EMBL" id="JROU02000464">
    <property type="protein sequence ID" value="OEH79210.1"/>
    <property type="molecule type" value="Genomic_DNA"/>
</dbReference>
<feature type="transmembrane region" description="Helical" evidence="1">
    <location>
        <begin position="42"/>
        <end position="60"/>
    </location>
</feature>
<dbReference type="Proteomes" id="UP000095192">
    <property type="component" value="Unassembled WGS sequence"/>
</dbReference>
<reference evidence="2 3" key="1">
    <citation type="journal article" date="2016" name="BMC Genomics">
        <title>Comparative genomics reveals Cyclospora cayetanensis possesses coccidia-like metabolism and invasion components but unique surface antigens.</title>
        <authorList>
            <person name="Liu S."/>
            <person name="Wang L."/>
            <person name="Zheng H."/>
            <person name="Xu Z."/>
            <person name="Roellig D.M."/>
            <person name="Li N."/>
            <person name="Frace M.A."/>
            <person name="Tang K."/>
            <person name="Arrowood M.J."/>
            <person name="Moss D.M."/>
            <person name="Zhang L."/>
            <person name="Feng Y."/>
            <person name="Xiao L."/>
        </authorList>
    </citation>
    <scope>NUCLEOTIDE SEQUENCE [LARGE SCALE GENOMIC DNA]</scope>
    <source>
        <strain evidence="2 3">CHN_HEN01</strain>
    </source>
</reference>
<protein>
    <submittedName>
        <fullName evidence="2">Uncharacterized protein</fullName>
    </submittedName>
</protein>
<feature type="transmembrane region" description="Helical" evidence="1">
    <location>
        <begin position="91"/>
        <end position="115"/>
    </location>
</feature>
<keyword evidence="1" id="KW-0472">Membrane</keyword>
<dbReference type="InParanoid" id="A0A1D3D711"/>
<comment type="caution">
    <text evidence="2">The sequence shown here is derived from an EMBL/GenBank/DDBJ whole genome shotgun (WGS) entry which is preliminary data.</text>
</comment>